<keyword evidence="1" id="KW-0479">Metal-binding</keyword>
<accession>A0AAF0QF27</accession>
<keyword evidence="3" id="KW-0862">Zinc</keyword>
<evidence type="ECO:0000256" key="3">
    <source>
        <dbReference type="ARBA" id="ARBA00022833"/>
    </source>
</evidence>
<organism evidence="7 8">
    <name type="scientific">Solanum verrucosum</name>
    <dbReference type="NCBI Taxonomy" id="315347"/>
    <lineage>
        <taxon>Eukaryota</taxon>
        <taxon>Viridiplantae</taxon>
        <taxon>Streptophyta</taxon>
        <taxon>Embryophyta</taxon>
        <taxon>Tracheophyta</taxon>
        <taxon>Spermatophyta</taxon>
        <taxon>Magnoliopsida</taxon>
        <taxon>eudicotyledons</taxon>
        <taxon>Gunneridae</taxon>
        <taxon>Pentapetalae</taxon>
        <taxon>asterids</taxon>
        <taxon>lamiids</taxon>
        <taxon>Solanales</taxon>
        <taxon>Solanaceae</taxon>
        <taxon>Solanoideae</taxon>
        <taxon>Solaneae</taxon>
        <taxon>Solanum</taxon>
    </lineage>
</organism>
<dbReference type="GO" id="GO:0008270">
    <property type="term" value="F:zinc ion binding"/>
    <property type="evidence" value="ECO:0007669"/>
    <property type="project" value="UniProtKB-KW"/>
</dbReference>
<dbReference type="AlphaFoldDB" id="A0AAF0QF27"/>
<dbReference type="InterPro" id="IPR007527">
    <property type="entry name" value="Znf_SWIM"/>
</dbReference>
<dbReference type="Proteomes" id="UP001234989">
    <property type="component" value="Chromosome 3"/>
</dbReference>
<feature type="non-terminal residue" evidence="7">
    <location>
        <position position="309"/>
    </location>
</feature>
<name>A0AAF0QF27_SOLVR</name>
<evidence type="ECO:0000256" key="5">
    <source>
        <dbReference type="SAM" id="MobiDB-lite"/>
    </source>
</evidence>
<feature type="compositionally biased region" description="Basic residues" evidence="5">
    <location>
        <begin position="257"/>
        <end position="270"/>
    </location>
</feature>
<evidence type="ECO:0000256" key="4">
    <source>
        <dbReference type="PROSITE-ProRule" id="PRU00325"/>
    </source>
</evidence>
<feature type="compositionally biased region" description="Basic and acidic residues" evidence="5">
    <location>
        <begin position="247"/>
        <end position="256"/>
    </location>
</feature>
<sequence>TRLRYVCDTGCPFVCLISKDNKDQGFKIKTLETKHKCDPTFHNRRATPDVLTHYFKNKVQNDPKYKIKQMRMDVDQKFKLNISYSKMKRVKKLVLEELEGSFIDDFNRLEAYAQELRDSNPGTDVMKLLKDREEECRNRRDEISPYAKDLLTDYREIAQGYEIYFNGDFGYEVHEGEDKHTVNLQLKRCTCRVWDLTGIPCSHAIKALIYQKKNLMSEVHWWYSKEAYMLVYMHKLQPVRGEKFWKGKPEHAMEPPKKHRMVGRPKLKRNREKDEARKREGAWSSSRKGLLMTCGYCCNRGHNIRNCPL</sequence>
<evidence type="ECO:0000313" key="8">
    <source>
        <dbReference type="Proteomes" id="UP001234989"/>
    </source>
</evidence>
<dbReference type="PANTHER" id="PTHR31973">
    <property type="entry name" value="POLYPROTEIN, PUTATIVE-RELATED"/>
    <property type="match status" value="1"/>
</dbReference>
<dbReference type="PANTHER" id="PTHR31973:SF189">
    <property type="entry name" value="TRANSPOSASE, MUDR, PLANT, MULE TRANSPOSASE DOMAIN PROTEIN-RELATED"/>
    <property type="match status" value="1"/>
</dbReference>
<feature type="domain" description="SWIM-type" evidence="6">
    <location>
        <begin position="171"/>
        <end position="212"/>
    </location>
</feature>
<feature type="region of interest" description="Disordered" evidence="5">
    <location>
        <begin position="247"/>
        <end position="281"/>
    </location>
</feature>
<proteinExistence type="predicted"/>
<evidence type="ECO:0000256" key="2">
    <source>
        <dbReference type="ARBA" id="ARBA00022771"/>
    </source>
</evidence>
<dbReference type="PROSITE" id="PS50966">
    <property type="entry name" value="ZF_SWIM"/>
    <property type="match status" value="1"/>
</dbReference>
<protein>
    <recommendedName>
        <fullName evidence="6">SWIM-type domain-containing protein</fullName>
    </recommendedName>
</protein>
<reference evidence="7" key="1">
    <citation type="submission" date="2023-08" db="EMBL/GenBank/DDBJ databases">
        <title>A de novo genome assembly of Solanum verrucosum Schlechtendal, a Mexican diploid species geographically isolated from the other diploid A-genome species in potato relatives.</title>
        <authorList>
            <person name="Hosaka K."/>
        </authorList>
    </citation>
    <scope>NUCLEOTIDE SEQUENCE</scope>
    <source>
        <tissue evidence="7">Young leaves</tissue>
    </source>
</reference>
<feature type="compositionally biased region" description="Basic and acidic residues" evidence="5">
    <location>
        <begin position="271"/>
        <end position="281"/>
    </location>
</feature>
<dbReference type="InterPro" id="IPR006564">
    <property type="entry name" value="Znf_PMZ"/>
</dbReference>
<gene>
    <name evidence="7" type="ORF">MTR67_013440</name>
</gene>
<keyword evidence="8" id="KW-1185">Reference proteome</keyword>
<feature type="non-terminal residue" evidence="7">
    <location>
        <position position="1"/>
    </location>
</feature>
<dbReference type="Pfam" id="PF04434">
    <property type="entry name" value="SWIM"/>
    <property type="match status" value="1"/>
</dbReference>
<evidence type="ECO:0000259" key="6">
    <source>
        <dbReference type="PROSITE" id="PS50966"/>
    </source>
</evidence>
<evidence type="ECO:0000256" key="1">
    <source>
        <dbReference type="ARBA" id="ARBA00022723"/>
    </source>
</evidence>
<evidence type="ECO:0000313" key="7">
    <source>
        <dbReference type="EMBL" id="WMV20055.1"/>
    </source>
</evidence>
<keyword evidence="2 4" id="KW-0863">Zinc-finger</keyword>
<dbReference type="EMBL" id="CP133614">
    <property type="protein sequence ID" value="WMV20055.1"/>
    <property type="molecule type" value="Genomic_DNA"/>
</dbReference>
<dbReference type="SMART" id="SM00575">
    <property type="entry name" value="ZnF_PMZ"/>
    <property type="match status" value="1"/>
</dbReference>